<dbReference type="Pfam" id="PF09603">
    <property type="entry name" value="Fib_succ_major"/>
    <property type="match status" value="1"/>
</dbReference>
<proteinExistence type="predicted"/>
<dbReference type="NCBIfam" id="TIGR02145">
    <property type="entry name" value="Fib_succ_major"/>
    <property type="match status" value="1"/>
</dbReference>
<evidence type="ECO:0000259" key="2">
    <source>
        <dbReference type="Pfam" id="PF09603"/>
    </source>
</evidence>
<organism evidence="3 4">
    <name type="scientific">Duncaniella freteri</name>
    <dbReference type="NCBI Taxonomy" id="2530391"/>
    <lineage>
        <taxon>Bacteria</taxon>
        <taxon>Pseudomonadati</taxon>
        <taxon>Bacteroidota</taxon>
        <taxon>Bacteroidia</taxon>
        <taxon>Bacteroidales</taxon>
        <taxon>Muribaculaceae</taxon>
        <taxon>Duncaniella</taxon>
    </lineage>
</organism>
<name>A0A4Z0V4F1_9BACT</name>
<dbReference type="PROSITE" id="PS51257">
    <property type="entry name" value="PROKAR_LIPOPROTEIN"/>
    <property type="match status" value="1"/>
</dbReference>
<keyword evidence="1" id="KW-0732">Signal</keyword>
<feature type="domain" description="Fibrobacter succinogenes major paralogous" evidence="2">
    <location>
        <begin position="46"/>
        <end position="227"/>
    </location>
</feature>
<evidence type="ECO:0000313" key="3">
    <source>
        <dbReference type="EMBL" id="TGG36223.1"/>
    </source>
</evidence>
<dbReference type="Proteomes" id="UP000297635">
    <property type="component" value="Unassembled WGS sequence"/>
</dbReference>
<dbReference type="EMBL" id="SJSA01000002">
    <property type="protein sequence ID" value="TGG36223.1"/>
    <property type="molecule type" value="Genomic_DNA"/>
</dbReference>
<evidence type="ECO:0000313" key="4">
    <source>
        <dbReference type="Proteomes" id="UP000297635"/>
    </source>
</evidence>
<reference evidence="3 4" key="1">
    <citation type="submission" date="2019-02" db="EMBL/GenBank/DDBJ databases">
        <title>Isolation and identification of novel species under the genus Muribaculum.</title>
        <authorList>
            <person name="Miyake S."/>
            <person name="Ding Y."/>
            <person name="Low A."/>
            <person name="Soh M."/>
            <person name="Seedorf H."/>
        </authorList>
    </citation>
    <scope>NUCLEOTIDE SEQUENCE [LARGE SCALE GENOMIC DNA]</scope>
    <source>
        <strain evidence="3 4">TLL-A3</strain>
    </source>
</reference>
<dbReference type="AlphaFoldDB" id="A0A4Z0V4F1"/>
<keyword evidence="4" id="KW-1185">Reference proteome</keyword>
<comment type="caution">
    <text evidence="3">The sequence shown here is derived from an EMBL/GenBank/DDBJ whole genome shotgun (WGS) entry which is preliminary data.</text>
</comment>
<evidence type="ECO:0000256" key="1">
    <source>
        <dbReference type="SAM" id="SignalP"/>
    </source>
</evidence>
<gene>
    <name evidence="3" type="ORF">EZ315_10130</name>
</gene>
<dbReference type="InterPro" id="IPR011871">
    <property type="entry name" value="Fib_succ_major"/>
</dbReference>
<dbReference type="GeneID" id="82150143"/>
<sequence>MRKLLYMVLAVIPCVFASCSDDDDVVVSPSASGTMTDDLGNEYGWVRIGNLEWTTSNARNGASMLEYEFDNEQDWGNALAFGGQLEYAETEYMPRYGNLLTYDDALASVPEGWRLPTDEDWKNLERTLGSADVDSFGMRGSAGQALMTEGSGPQIGLLLGGAMIGVRNNGWIDKNISHEKEYGYYWTSTTAPDAGLKKTAYFRKVVFGNERVGRDATDRTNLLSVRWCRDAQR</sequence>
<feature type="chain" id="PRO_5021398460" description="Fibrobacter succinogenes major paralogous domain-containing protein" evidence="1">
    <location>
        <begin position="18"/>
        <end position="233"/>
    </location>
</feature>
<accession>A0A4Z0V4F1</accession>
<feature type="signal peptide" evidence="1">
    <location>
        <begin position="1"/>
        <end position="17"/>
    </location>
</feature>
<protein>
    <recommendedName>
        <fullName evidence="2">Fibrobacter succinogenes major paralogous domain-containing protein</fullName>
    </recommendedName>
</protein>
<dbReference type="RefSeq" id="WP_135471967.1">
    <property type="nucleotide sequence ID" value="NZ_CASGTF010000055.1"/>
</dbReference>